<dbReference type="InterPro" id="IPR052050">
    <property type="entry name" value="SecEffector_AnkRepeat"/>
</dbReference>
<accession>G4ZQB4</accession>
<evidence type="ECO:0000313" key="2">
    <source>
        <dbReference type="Proteomes" id="UP000002640"/>
    </source>
</evidence>
<sequence>MPQEVSRLLVVELLFRAKSAFVDLSHVITSVSQFLDSSVELPLHKACAFESLRLLERIRVSTQAYRKQKRGGNDWSLRKLLLSDRFYRHYQFNQSLQEVVKRKDFNLVKWLSAHFQGVAIVPQVATTAASVGAMEILQFFLDNDNSSHRRQLQSTNPTKQIVVGHRVQWSKDALEVAVLHGHNNVMWWLLQHTPSVRYDKSKAFEYAVKNGDIALAEWLLSHGAALRLQIQGRRLVHEVAAQGRLDVLRWLEKEELVSISCGVVMVAAENGHLDVVRWLLDLNAGRSDKLGGEASLAIHTAAVNGLLDLAKYLRARAETPRNACQCAVETW</sequence>
<dbReference type="RefSeq" id="XP_009528574.1">
    <property type="nucleotide sequence ID" value="XM_009530279.1"/>
</dbReference>
<dbReference type="SMART" id="SM00248">
    <property type="entry name" value="ANK"/>
    <property type="match status" value="4"/>
</dbReference>
<proteinExistence type="predicted"/>
<dbReference type="EMBL" id="JH159155">
    <property type="protein sequence ID" value="EGZ14825.1"/>
    <property type="molecule type" value="Genomic_DNA"/>
</dbReference>
<dbReference type="PANTHER" id="PTHR46586:SF3">
    <property type="entry name" value="ANKYRIN REPEAT-CONTAINING PROTEIN"/>
    <property type="match status" value="1"/>
</dbReference>
<keyword evidence="2" id="KW-1185">Reference proteome</keyword>
<dbReference type="SMR" id="G4ZQB4"/>
<organism evidence="1 2">
    <name type="scientific">Phytophthora sojae (strain P6497)</name>
    <name type="common">Soybean stem and root rot agent</name>
    <name type="synonym">Phytophthora megasperma f. sp. glycines</name>
    <dbReference type="NCBI Taxonomy" id="1094619"/>
    <lineage>
        <taxon>Eukaryota</taxon>
        <taxon>Sar</taxon>
        <taxon>Stramenopiles</taxon>
        <taxon>Oomycota</taxon>
        <taxon>Peronosporomycetes</taxon>
        <taxon>Peronosporales</taxon>
        <taxon>Peronosporaceae</taxon>
        <taxon>Phytophthora</taxon>
    </lineage>
</organism>
<dbReference type="PANTHER" id="PTHR46586">
    <property type="entry name" value="ANKYRIN REPEAT-CONTAINING PROTEIN"/>
    <property type="match status" value="1"/>
</dbReference>
<reference evidence="1 2" key="1">
    <citation type="journal article" date="2006" name="Science">
        <title>Phytophthora genome sequences uncover evolutionary origins and mechanisms of pathogenesis.</title>
        <authorList>
            <person name="Tyler B.M."/>
            <person name="Tripathy S."/>
            <person name="Zhang X."/>
            <person name="Dehal P."/>
            <person name="Jiang R.H."/>
            <person name="Aerts A."/>
            <person name="Arredondo F.D."/>
            <person name="Baxter L."/>
            <person name="Bensasson D."/>
            <person name="Beynon J.L."/>
            <person name="Chapman J."/>
            <person name="Damasceno C.M."/>
            <person name="Dorrance A.E."/>
            <person name="Dou D."/>
            <person name="Dickerman A.W."/>
            <person name="Dubchak I.L."/>
            <person name="Garbelotto M."/>
            <person name="Gijzen M."/>
            <person name="Gordon S.G."/>
            <person name="Govers F."/>
            <person name="Grunwald N.J."/>
            <person name="Huang W."/>
            <person name="Ivors K.L."/>
            <person name="Jones R.W."/>
            <person name="Kamoun S."/>
            <person name="Krampis K."/>
            <person name="Lamour K.H."/>
            <person name="Lee M.K."/>
            <person name="McDonald W.H."/>
            <person name="Medina M."/>
            <person name="Meijer H.J."/>
            <person name="Nordberg E.K."/>
            <person name="Maclean D.J."/>
            <person name="Ospina-Giraldo M.D."/>
            <person name="Morris P.F."/>
            <person name="Phuntumart V."/>
            <person name="Putnam N.H."/>
            <person name="Rash S."/>
            <person name="Rose J.K."/>
            <person name="Sakihama Y."/>
            <person name="Salamov A.A."/>
            <person name="Savidor A."/>
            <person name="Scheuring C.F."/>
            <person name="Smith B.M."/>
            <person name="Sobral B.W."/>
            <person name="Terry A."/>
            <person name="Torto-Alalibo T.A."/>
            <person name="Win J."/>
            <person name="Xu Z."/>
            <person name="Zhang H."/>
            <person name="Grigoriev I.V."/>
            <person name="Rokhsar D.S."/>
            <person name="Boore J.L."/>
        </authorList>
    </citation>
    <scope>NUCLEOTIDE SEQUENCE [LARGE SCALE GENOMIC DNA]</scope>
    <source>
        <strain evidence="1 2">P6497</strain>
    </source>
</reference>
<dbReference type="Gene3D" id="1.25.40.20">
    <property type="entry name" value="Ankyrin repeat-containing domain"/>
    <property type="match status" value="1"/>
</dbReference>
<gene>
    <name evidence="1" type="ORF">PHYSODRAFT_254363</name>
</gene>
<dbReference type="Pfam" id="PF12796">
    <property type="entry name" value="Ank_2"/>
    <property type="match status" value="2"/>
</dbReference>
<dbReference type="InParanoid" id="G4ZQB4"/>
<dbReference type="InterPro" id="IPR002110">
    <property type="entry name" value="Ankyrin_rpt"/>
</dbReference>
<dbReference type="Proteomes" id="UP000002640">
    <property type="component" value="Unassembled WGS sequence"/>
</dbReference>
<dbReference type="InterPro" id="IPR036770">
    <property type="entry name" value="Ankyrin_rpt-contain_sf"/>
</dbReference>
<evidence type="ECO:0000313" key="1">
    <source>
        <dbReference type="EMBL" id="EGZ14825.1"/>
    </source>
</evidence>
<dbReference type="KEGG" id="psoj:PHYSODRAFT_254363"/>
<protein>
    <submittedName>
        <fullName evidence="1">Uncharacterized protein</fullName>
    </submittedName>
</protein>
<name>G4ZQB4_PHYSP</name>
<dbReference type="GeneID" id="20638498"/>
<dbReference type="AlphaFoldDB" id="G4ZQB4"/>
<dbReference type="SUPFAM" id="SSF48403">
    <property type="entry name" value="Ankyrin repeat"/>
    <property type="match status" value="1"/>
</dbReference>